<evidence type="ECO:0000256" key="1">
    <source>
        <dbReference type="ARBA" id="ARBA00004651"/>
    </source>
</evidence>
<keyword evidence="8 13" id="KW-0675">Receptor</keyword>
<keyword evidence="7 11" id="KW-0472">Membrane</keyword>
<evidence type="ECO:0000256" key="3">
    <source>
        <dbReference type="ARBA" id="ARBA00022475"/>
    </source>
</evidence>
<dbReference type="Pfam" id="PF00001">
    <property type="entry name" value="7tm_1"/>
    <property type="match status" value="1"/>
</dbReference>
<name>A0A423U8E2_PENVA</name>
<evidence type="ECO:0000256" key="8">
    <source>
        <dbReference type="ARBA" id="ARBA00023170"/>
    </source>
</evidence>
<comment type="subcellular location">
    <subcellularLocation>
        <location evidence="1">Cell membrane</location>
        <topology evidence="1">Multi-pass membrane protein</topology>
    </subcellularLocation>
</comment>
<evidence type="ECO:0000313" key="13">
    <source>
        <dbReference type="EMBL" id="ROT84956.1"/>
    </source>
</evidence>
<evidence type="ECO:0000313" key="14">
    <source>
        <dbReference type="Proteomes" id="UP000283509"/>
    </source>
</evidence>
<dbReference type="PROSITE" id="PS50262">
    <property type="entry name" value="G_PROTEIN_RECEP_F1_2"/>
    <property type="match status" value="1"/>
</dbReference>
<dbReference type="GO" id="GO:0005886">
    <property type="term" value="C:plasma membrane"/>
    <property type="evidence" value="ECO:0007669"/>
    <property type="project" value="UniProtKB-SubCell"/>
</dbReference>
<protein>
    <submittedName>
        <fullName evidence="13">Putative adipokinetic hormone receptor isoform X2</fullName>
    </submittedName>
</protein>
<evidence type="ECO:0000256" key="4">
    <source>
        <dbReference type="ARBA" id="ARBA00022692"/>
    </source>
</evidence>
<dbReference type="Proteomes" id="UP000283509">
    <property type="component" value="Unassembled WGS sequence"/>
</dbReference>
<keyword evidence="4 11" id="KW-0812">Transmembrane</keyword>
<gene>
    <name evidence="13" type="ORF">C7M84_021745</name>
</gene>
<accession>A0A423U8E2</accession>
<keyword evidence="6" id="KW-0297">G-protein coupled receptor</keyword>
<organism evidence="13 14">
    <name type="scientific">Penaeus vannamei</name>
    <name type="common">Whiteleg shrimp</name>
    <name type="synonym">Litopenaeus vannamei</name>
    <dbReference type="NCBI Taxonomy" id="6689"/>
    <lineage>
        <taxon>Eukaryota</taxon>
        <taxon>Metazoa</taxon>
        <taxon>Ecdysozoa</taxon>
        <taxon>Arthropoda</taxon>
        <taxon>Crustacea</taxon>
        <taxon>Multicrustacea</taxon>
        <taxon>Malacostraca</taxon>
        <taxon>Eumalacostraca</taxon>
        <taxon>Eucarida</taxon>
        <taxon>Decapoda</taxon>
        <taxon>Dendrobranchiata</taxon>
        <taxon>Penaeoidea</taxon>
        <taxon>Penaeidae</taxon>
        <taxon>Penaeus</taxon>
    </lineage>
</organism>
<dbReference type="OrthoDB" id="6435638at2759"/>
<dbReference type="Gene3D" id="1.20.1070.10">
    <property type="entry name" value="Rhodopsin 7-helix transmembrane proteins"/>
    <property type="match status" value="1"/>
</dbReference>
<comment type="caution">
    <text evidence="13">The sequence shown here is derived from an EMBL/GenBank/DDBJ whole genome shotgun (WGS) entry which is preliminary data.</text>
</comment>
<evidence type="ECO:0000256" key="10">
    <source>
        <dbReference type="SAM" id="MobiDB-lite"/>
    </source>
</evidence>
<dbReference type="GO" id="GO:0007218">
    <property type="term" value="P:neuropeptide signaling pathway"/>
    <property type="evidence" value="ECO:0007669"/>
    <property type="project" value="TreeGrafter"/>
</dbReference>
<dbReference type="InterPro" id="IPR017452">
    <property type="entry name" value="GPCR_Rhodpsn_7TM"/>
</dbReference>
<reference evidence="13 14" key="1">
    <citation type="submission" date="2018-04" db="EMBL/GenBank/DDBJ databases">
        <authorList>
            <person name="Zhang X."/>
            <person name="Yuan J."/>
            <person name="Li F."/>
            <person name="Xiang J."/>
        </authorList>
    </citation>
    <scope>NUCLEOTIDE SEQUENCE [LARGE SCALE GENOMIC DNA]</scope>
    <source>
        <tissue evidence="13">Muscle</tissue>
    </source>
</reference>
<dbReference type="PRINTS" id="PR00237">
    <property type="entry name" value="GPCRRHODOPSN"/>
</dbReference>
<feature type="transmembrane region" description="Helical" evidence="11">
    <location>
        <begin position="131"/>
        <end position="161"/>
    </location>
</feature>
<evidence type="ECO:0000256" key="6">
    <source>
        <dbReference type="ARBA" id="ARBA00023040"/>
    </source>
</evidence>
<dbReference type="InterPro" id="IPR000276">
    <property type="entry name" value="GPCR_Rhodpsn"/>
</dbReference>
<feature type="domain" description="G-protein coupled receptors family 1 profile" evidence="12">
    <location>
        <begin position="57"/>
        <end position="162"/>
    </location>
</feature>
<dbReference type="STRING" id="6689.A0A423U8E2"/>
<feature type="region of interest" description="Disordered" evidence="10">
    <location>
        <begin position="225"/>
        <end position="248"/>
    </location>
</feature>
<proteinExistence type="inferred from homology"/>
<evidence type="ECO:0000259" key="12">
    <source>
        <dbReference type="PROSITE" id="PS50262"/>
    </source>
</evidence>
<dbReference type="AlphaFoldDB" id="A0A423U8E2"/>
<reference evidence="13 14" key="2">
    <citation type="submission" date="2019-01" db="EMBL/GenBank/DDBJ databases">
        <title>The decoding of complex shrimp genome reveals the adaptation for benthos swimmer, frequently molting mechanism and breeding impact on genome.</title>
        <authorList>
            <person name="Sun Y."/>
            <person name="Gao Y."/>
            <person name="Yu Y."/>
        </authorList>
    </citation>
    <scope>NUCLEOTIDE SEQUENCE [LARGE SCALE GENOMIC DNA]</scope>
    <source>
        <tissue evidence="13">Muscle</tissue>
    </source>
</reference>
<dbReference type="GO" id="GO:0008528">
    <property type="term" value="F:G protein-coupled peptide receptor activity"/>
    <property type="evidence" value="ECO:0007669"/>
    <property type="project" value="TreeGrafter"/>
</dbReference>
<evidence type="ECO:0000256" key="2">
    <source>
        <dbReference type="ARBA" id="ARBA00010663"/>
    </source>
</evidence>
<evidence type="ECO:0000256" key="9">
    <source>
        <dbReference type="ARBA" id="ARBA00023224"/>
    </source>
</evidence>
<dbReference type="EMBL" id="QCYY01000462">
    <property type="protein sequence ID" value="ROT84956.1"/>
    <property type="molecule type" value="Genomic_DNA"/>
</dbReference>
<sequence>MAREAARELNEAHCRECRDWSGAGNRLGVDCRLDGRRPGLPRPRLLQDLRSVSQRVLLVVISVDRYHAVLRPLSVTEAKRRVRLMLWAAWIGSGVCSVPQTMIFHVEKHPEYPWFEQCVTFNSFPSPTVELMYNVAGFLAMYAVPLCTIVFCYGSIVIVLYRKDGRPCRKIHFTYTKFCANFFAAVKCDRCWRKRLGSSPEIRGRLSRFAGKEFLERLTPGANEALDETSRFTDRERRRRGGGASWPIGQLRRLKGAS</sequence>
<evidence type="ECO:0000256" key="5">
    <source>
        <dbReference type="ARBA" id="ARBA00022989"/>
    </source>
</evidence>
<keyword evidence="14" id="KW-1185">Reference proteome</keyword>
<dbReference type="SUPFAM" id="SSF81321">
    <property type="entry name" value="Family A G protein-coupled receptor-like"/>
    <property type="match status" value="1"/>
</dbReference>
<keyword evidence="3" id="KW-1003">Cell membrane</keyword>
<keyword evidence="9" id="KW-0807">Transducer</keyword>
<comment type="similarity">
    <text evidence="2">Belongs to the G-protein coupled receptor 1 family.</text>
</comment>
<keyword evidence="5 11" id="KW-1133">Transmembrane helix</keyword>
<dbReference type="PANTHER" id="PTHR24230">
    <property type="entry name" value="G-PROTEIN COUPLED RECEPTOR"/>
    <property type="match status" value="1"/>
</dbReference>
<feature type="transmembrane region" description="Helical" evidence="11">
    <location>
        <begin position="84"/>
        <end position="106"/>
    </location>
</feature>
<evidence type="ECO:0000256" key="7">
    <source>
        <dbReference type="ARBA" id="ARBA00023136"/>
    </source>
</evidence>
<evidence type="ECO:0000256" key="11">
    <source>
        <dbReference type="SAM" id="Phobius"/>
    </source>
</evidence>